<dbReference type="PANTHER" id="PTHR11360">
    <property type="entry name" value="MONOCARBOXYLATE TRANSPORTER"/>
    <property type="match status" value="1"/>
</dbReference>
<evidence type="ECO:0000256" key="5">
    <source>
        <dbReference type="ARBA" id="ARBA00022989"/>
    </source>
</evidence>
<dbReference type="GO" id="GO:0016020">
    <property type="term" value="C:membrane"/>
    <property type="evidence" value="ECO:0007669"/>
    <property type="project" value="UniProtKB-SubCell"/>
</dbReference>
<evidence type="ECO:0000256" key="8">
    <source>
        <dbReference type="SAM" id="Phobius"/>
    </source>
</evidence>
<evidence type="ECO:0000313" key="10">
    <source>
        <dbReference type="EMBL" id="PMD30515.1"/>
    </source>
</evidence>
<evidence type="ECO:0000259" key="9">
    <source>
        <dbReference type="PROSITE" id="PS50850"/>
    </source>
</evidence>
<keyword evidence="4 8" id="KW-0812">Transmembrane</keyword>
<dbReference type="SUPFAM" id="SSF103473">
    <property type="entry name" value="MFS general substrate transporter"/>
    <property type="match status" value="1"/>
</dbReference>
<feature type="transmembrane region" description="Helical" evidence="8">
    <location>
        <begin position="397"/>
        <end position="419"/>
    </location>
</feature>
<dbReference type="InterPro" id="IPR011701">
    <property type="entry name" value="MFS"/>
</dbReference>
<keyword evidence="6 8" id="KW-0472">Membrane</keyword>
<feature type="compositionally biased region" description="Basic and acidic residues" evidence="7">
    <location>
        <begin position="1"/>
        <end position="24"/>
    </location>
</feature>
<feature type="transmembrane region" description="Helical" evidence="8">
    <location>
        <begin position="111"/>
        <end position="130"/>
    </location>
</feature>
<feature type="transmembrane region" description="Helical" evidence="8">
    <location>
        <begin position="168"/>
        <end position="189"/>
    </location>
</feature>
<evidence type="ECO:0000256" key="4">
    <source>
        <dbReference type="ARBA" id="ARBA00022692"/>
    </source>
</evidence>
<feature type="transmembrane region" description="Helical" evidence="8">
    <location>
        <begin position="305"/>
        <end position="329"/>
    </location>
</feature>
<dbReference type="PANTHER" id="PTHR11360:SF224">
    <property type="entry name" value="MAJOR FACILITATOR SUPERFAMILY (MFS) PROFILE DOMAIN-CONTAINING PROTEIN-RELATED"/>
    <property type="match status" value="1"/>
</dbReference>
<feature type="transmembrane region" description="Helical" evidence="8">
    <location>
        <begin position="136"/>
        <end position="156"/>
    </location>
</feature>
<feature type="transmembrane region" description="Helical" evidence="8">
    <location>
        <begin position="372"/>
        <end position="391"/>
    </location>
</feature>
<keyword evidence="5 8" id="KW-1133">Transmembrane helix</keyword>
<dbReference type="GO" id="GO:0022857">
    <property type="term" value="F:transmembrane transporter activity"/>
    <property type="evidence" value="ECO:0007669"/>
    <property type="project" value="InterPro"/>
</dbReference>
<evidence type="ECO:0000313" key="11">
    <source>
        <dbReference type="Proteomes" id="UP000235786"/>
    </source>
</evidence>
<keyword evidence="3" id="KW-0813">Transport</keyword>
<feature type="region of interest" description="Disordered" evidence="7">
    <location>
        <begin position="1"/>
        <end position="33"/>
    </location>
</feature>
<reference evidence="10 11" key="1">
    <citation type="submission" date="2016-04" db="EMBL/GenBank/DDBJ databases">
        <title>A degradative enzymes factory behind the ericoid mycorrhizal symbiosis.</title>
        <authorList>
            <consortium name="DOE Joint Genome Institute"/>
            <person name="Martino E."/>
            <person name="Morin E."/>
            <person name="Grelet G."/>
            <person name="Kuo A."/>
            <person name="Kohler A."/>
            <person name="Daghino S."/>
            <person name="Barry K."/>
            <person name="Choi C."/>
            <person name="Cichocki N."/>
            <person name="Clum A."/>
            <person name="Copeland A."/>
            <person name="Hainaut M."/>
            <person name="Haridas S."/>
            <person name="Labutti K."/>
            <person name="Lindquist E."/>
            <person name="Lipzen A."/>
            <person name="Khouja H.-R."/>
            <person name="Murat C."/>
            <person name="Ohm R."/>
            <person name="Olson A."/>
            <person name="Spatafora J."/>
            <person name="Veneault-Fourrey C."/>
            <person name="Henrissat B."/>
            <person name="Grigoriev I."/>
            <person name="Martin F."/>
            <person name="Perotto S."/>
        </authorList>
    </citation>
    <scope>NUCLEOTIDE SEQUENCE [LARGE SCALE GENOMIC DNA]</scope>
    <source>
        <strain evidence="10 11">F</strain>
    </source>
</reference>
<dbReference type="AlphaFoldDB" id="A0A2J6QW80"/>
<dbReference type="PROSITE" id="PS50850">
    <property type="entry name" value="MFS"/>
    <property type="match status" value="1"/>
</dbReference>
<dbReference type="OrthoDB" id="5667at2759"/>
<dbReference type="InterPro" id="IPR036259">
    <property type="entry name" value="MFS_trans_sf"/>
</dbReference>
<evidence type="ECO:0000256" key="6">
    <source>
        <dbReference type="ARBA" id="ARBA00023136"/>
    </source>
</evidence>
<dbReference type="InterPro" id="IPR050327">
    <property type="entry name" value="Proton-linked_MCT"/>
</dbReference>
<dbReference type="EMBL" id="KZ613966">
    <property type="protein sequence ID" value="PMD30515.1"/>
    <property type="molecule type" value="Genomic_DNA"/>
</dbReference>
<sequence length="433" mass="46625">MPGRDGDTDIEQEPRSEPDKKLEIKSTGPNPGDFPDGGFEAWLVVVGGFCAIFSSFGWINCIGVFQNYYEQNQLKHYSPSTIAWIPSTQSFMLFFPGFIAGKMTDELGPRIPILLGSFLHIFGLMMTSISKEYYQFFLAQAVCSGLGCCFLFYPVIAACGTWFLRHRALAFGIMVSGSSLGGVVLPIMVQRLIPIIGFGWTMRAVAFTFLGLLVIANLTIKSRLPPARRPFKFTEMVSPFAEKPFLLLALAALFIYIGGFLPFNFLILQGEASGMSANMASYLVPILNAASIFGRIVPAHIGDTFGVFNVMIVLSAFGAIMTLALWLPAASNAPIIVYAVAYGFASGCTLSIIPAMVAKLGHISKLGARSGALYAFSSIGVLIGSPIGGAIQNRQHGGYSGLIIFSGVALIIGTFFAVFSRAAQVGYKLKVKI</sequence>
<comment type="similarity">
    <text evidence="2">Belongs to the major facilitator superfamily. Monocarboxylate porter (TC 2.A.1.13) family.</text>
</comment>
<organism evidence="10 11">
    <name type="scientific">Hyaloscypha variabilis (strain UAMH 11265 / GT02V1 / F)</name>
    <name type="common">Meliniomyces variabilis</name>
    <dbReference type="NCBI Taxonomy" id="1149755"/>
    <lineage>
        <taxon>Eukaryota</taxon>
        <taxon>Fungi</taxon>
        <taxon>Dikarya</taxon>
        <taxon>Ascomycota</taxon>
        <taxon>Pezizomycotina</taxon>
        <taxon>Leotiomycetes</taxon>
        <taxon>Helotiales</taxon>
        <taxon>Hyaloscyphaceae</taxon>
        <taxon>Hyaloscypha</taxon>
        <taxon>Hyaloscypha variabilis</taxon>
    </lineage>
</organism>
<feature type="transmembrane region" description="Helical" evidence="8">
    <location>
        <begin position="335"/>
        <end position="360"/>
    </location>
</feature>
<gene>
    <name evidence="10" type="ORF">L207DRAFT_443656</name>
</gene>
<dbReference type="Pfam" id="PF07690">
    <property type="entry name" value="MFS_1"/>
    <property type="match status" value="1"/>
</dbReference>
<feature type="transmembrane region" description="Helical" evidence="8">
    <location>
        <begin position="245"/>
        <end position="267"/>
    </location>
</feature>
<feature type="transmembrane region" description="Helical" evidence="8">
    <location>
        <begin position="41"/>
        <end position="69"/>
    </location>
</feature>
<evidence type="ECO:0000256" key="7">
    <source>
        <dbReference type="SAM" id="MobiDB-lite"/>
    </source>
</evidence>
<dbReference type="Proteomes" id="UP000235786">
    <property type="component" value="Unassembled WGS sequence"/>
</dbReference>
<feature type="transmembrane region" description="Helical" evidence="8">
    <location>
        <begin position="195"/>
        <end position="220"/>
    </location>
</feature>
<feature type="domain" description="Major facilitator superfamily (MFS) profile" evidence="9">
    <location>
        <begin position="40"/>
        <end position="424"/>
    </location>
</feature>
<proteinExistence type="inferred from homology"/>
<dbReference type="InterPro" id="IPR020846">
    <property type="entry name" value="MFS_dom"/>
</dbReference>
<dbReference type="CDD" id="cd17352">
    <property type="entry name" value="MFS_MCT_SLC16"/>
    <property type="match status" value="1"/>
</dbReference>
<evidence type="ECO:0000256" key="2">
    <source>
        <dbReference type="ARBA" id="ARBA00006727"/>
    </source>
</evidence>
<dbReference type="Gene3D" id="1.20.1250.20">
    <property type="entry name" value="MFS general substrate transporter like domains"/>
    <property type="match status" value="2"/>
</dbReference>
<accession>A0A2J6QW80</accession>
<feature type="transmembrane region" description="Helical" evidence="8">
    <location>
        <begin position="279"/>
        <end position="298"/>
    </location>
</feature>
<protein>
    <submittedName>
        <fullName evidence="10">Monocarboxylate permease-like protein</fullName>
    </submittedName>
</protein>
<evidence type="ECO:0000256" key="1">
    <source>
        <dbReference type="ARBA" id="ARBA00004141"/>
    </source>
</evidence>
<feature type="transmembrane region" description="Helical" evidence="8">
    <location>
        <begin position="81"/>
        <end position="99"/>
    </location>
</feature>
<evidence type="ECO:0000256" key="3">
    <source>
        <dbReference type="ARBA" id="ARBA00022448"/>
    </source>
</evidence>
<name>A0A2J6QW80_HYAVF</name>
<comment type="subcellular location">
    <subcellularLocation>
        <location evidence="1">Membrane</location>
        <topology evidence="1">Multi-pass membrane protein</topology>
    </subcellularLocation>
</comment>
<keyword evidence="11" id="KW-1185">Reference proteome</keyword>